<dbReference type="Proteomes" id="UP001385951">
    <property type="component" value="Unassembled WGS sequence"/>
</dbReference>
<evidence type="ECO:0000313" key="2">
    <source>
        <dbReference type="EMBL" id="KAK7696272.1"/>
    </source>
</evidence>
<keyword evidence="3" id="KW-1185">Reference proteome</keyword>
<evidence type="ECO:0000256" key="1">
    <source>
        <dbReference type="SAM" id="SignalP"/>
    </source>
</evidence>
<name>A0AAW0GVQ2_9APHY</name>
<proteinExistence type="predicted"/>
<feature type="signal peptide" evidence="1">
    <location>
        <begin position="1"/>
        <end position="19"/>
    </location>
</feature>
<dbReference type="EMBL" id="JASBNA010000001">
    <property type="protein sequence ID" value="KAK7696272.1"/>
    <property type="molecule type" value="Genomic_DNA"/>
</dbReference>
<evidence type="ECO:0000313" key="3">
    <source>
        <dbReference type="Proteomes" id="UP001385951"/>
    </source>
</evidence>
<organism evidence="2 3">
    <name type="scientific">Cerrena zonata</name>
    <dbReference type="NCBI Taxonomy" id="2478898"/>
    <lineage>
        <taxon>Eukaryota</taxon>
        <taxon>Fungi</taxon>
        <taxon>Dikarya</taxon>
        <taxon>Basidiomycota</taxon>
        <taxon>Agaricomycotina</taxon>
        <taxon>Agaricomycetes</taxon>
        <taxon>Polyporales</taxon>
        <taxon>Cerrenaceae</taxon>
        <taxon>Cerrena</taxon>
    </lineage>
</organism>
<comment type="caution">
    <text evidence="2">The sequence shown here is derived from an EMBL/GenBank/DDBJ whole genome shotgun (WGS) entry which is preliminary data.</text>
</comment>
<dbReference type="AlphaFoldDB" id="A0AAW0GVQ2"/>
<sequence>MKFTTVLFSVVFIAGTVAAAPLEETARDVQGLERKADTVEDIFTPAVWHKRRDPDSLENAGEWFKVKREDDVEDFFRPSIWAKREDEVEDLFRPPVWAKREVEVDAKRGLMSGANVGMTRRDTEKV</sequence>
<accession>A0AAW0GVQ2</accession>
<feature type="chain" id="PRO_5043553023" evidence="1">
    <location>
        <begin position="20"/>
        <end position="126"/>
    </location>
</feature>
<protein>
    <submittedName>
        <fullName evidence="2">Uncharacterized protein</fullName>
    </submittedName>
</protein>
<gene>
    <name evidence="2" type="ORF">QCA50_000925</name>
</gene>
<keyword evidence="1" id="KW-0732">Signal</keyword>
<reference evidence="2 3" key="1">
    <citation type="submission" date="2022-09" db="EMBL/GenBank/DDBJ databases">
        <authorList>
            <person name="Palmer J.M."/>
        </authorList>
    </citation>
    <scope>NUCLEOTIDE SEQUENCE [LARGE SCALE GENOMIC DNA]</scope>
    <source>
        <strain evidence="2 3">DSM 7382</strain>
    </source>
</reference>